<name>A0A428BMR0_STROR</name>
<comment type="caution">
    <text evidence="2">The sequence shown here is derived from an EMBL/GenBank/DDBJ whole genome shotgun (WGS) entry which is preliminary data.</text>
</comment>
<dbReference type="EMBL" id="RJNK01000002">
    <property type="protein sequence ID" value="RSI65421.1"/>
    <property type="molecule type" value="Genomic_DNA"/>
</dbReference>
<feature type="coiled-coil region" evidence="1">
    <location>
        <begin position="67"/>
        <end position="103"/>
    </location>
</feature>
<dbReference type="AlphaFoldDB" id="A0A428BMR0"/>
<keyword evidence="1" id="KW-0175">Coiled coil</keyword>
<evidence type="ECO:0000313" key="3">
    <source>
        <dbReference type="Proteomes" id="UP000272252"/>
    </source>
</evidence>
<organism evidence="2 3">
    <name type="scientific">Streptococcus oralis</name>
    <dbReference type="NCBI Taxonomy" id="1303"/>
    <lineage>
        <taxon>Bacteria</taxon>
        <taxon>Bacillati</taxon>
        <taxon>Bacillota</taxon>
        <taxon>Bacilli</taxon>
        <taxon>Lactobacillales</taxon>
        <taxon>Streptococcaceae</taxon>
        <taxon>Streptococcus</taxon>
    </lineage>
</organism>
<gene>
    <name evidence="2" type="ORF">D8862_05195</name>
</gene>
<evidence type="ECO:0000313" key="2">
    <source>
        <dbReference type="EMBL" id="RSI65421.1"/>
    </source>
</evidence>
<dbReference type="Proteomes" id="UP000272252">
    <property type="component" value="Unassembled WGS sequence"/>
</dbReference>
<sequence>MTTEHNPYQWYEDLETAVKRKHEQQGIEFRRYLHEQTTLLPEDLKIALETQKILSKIGQIYTEENENEKAKVIAQAKDEAAAKAEEEANKKFGTKSKKELEENEILKQMVKDLF</sequence>
<protein>
    <submittedName>
        <fullName evidence="2">Uncharacterized protein</fullName>
    </submittedName>
</protein>
<proteinExistence type="predicted"/>
<accession>A0A428BMR0</accession>
<evidence type="ECO:0000256" key="1">
    <source>
        <dbReference type="SAM" id="Coils"/>
    </source>
</evidence>
<reference evidence="2 3" key="1">
    <citation type="submission" date="2018-11" db="EMBL/GenBank/DDBJ databases">
        <title>Species Designations Belie Phenotypic and Genotypic Heterogeneity in Oral Streptococci.</title>
        <authorList>
            <person name="Velsko I."/>
        </authorList>
    </citation>
    <scope>NUCLEOTIDE SEQUENCE [LARGE SCALE GENOMIC DNA]</scope>
    <source>
        <strain evidence="2 3">BCC59</strain>
    </source>
</reference>
<dbReference type="RefSeq" id="WP_125449079.1">
    <property type="nucleotide sequence ID" value="NZ_RJNK01000002.1"/>
</dbReference>